<name>A0ABP9FHQ5_9GAMM</name>
<gene>
    <name evidence="1" type="ORF">GCM10023333_32010</name>
</gene>
<proteinExistence type="predicted"/>
<dbReference type="EMBL" id="BAABJZ010000096">
    <property type="protein sequence ID" value="GAA4896358.1"/>
    <property type="molecule type" value="Genomic_DNA"/>
</dbReference>
<sequence length="2941" mass="309601">MLEDSDFDGDDATLTLTLADGAAPTAAVVTLAVNEFDDQTDSQIIHIERGSDPIDPLSFGFDLTATKNALIAAGLTSSGNALDLDAITISNGVMSLFDDVGNLVAEIQLGLIAIDGNGDAEIPVSVTLFAPLDHPIDMDVLTIPVVVAGADTDSSPVVASVNIEVTDSSPVAVSVTVDAVVEGEIGGDFNLLENSDFQMDQGTVAAINGVELTDANLISDPSDPNVGFHLVDTVYGTVFVKPDGTYRFEADAGTDHGAVESLSEVIRVTLVDEDGDESTAEISQAVIDGAEPTVGTPATNTDPGVVDESSGVASQTQTLRFELGSDPIVGLRFDLAASVVSLLSQFGGGIPTSQGSPLDFYNLVLSDAGDLLTLFNEAGDAVLQFALTQVRSDQTGAWETQVVATSLLGLDHIATEAYAFSVVVAADDQDNDSVTQLTQVWVTDAEPETAADSAVITEGEMGQGDLFANDSFGTDGGEVTQIRIDGAILDPAIAGEQTFDMPFGGVLTLETVSGTLTINADGTWSLDTDLSQSHPNDIPIDIDFEYFVVDGDGDESDWTAVSIDVVDGAIRAGGQRETVRLHEADLADSNGQSTYPVSTTSTIRLTSAGSDELDATTLSFTRDLAALKAELESDITSQGNAVLATVSETGIVLTDTVTGEVVMTISMSLVEQNGTYEIVMTTELMAPLDHLSSNNVTSGVVSITGSRISINLDLQVEDIDGDPLQSAPRFTAQFQDGSTPRLSSTSNATTTLDEDLLVTQGSVSDTGTATILVNSDPIEPATFKFRTSGHTALTSGGEPVVYSLDPADPTGRTLLGKVGDTLVLKVTLDGEPDSHNDSTVQYTVTQYQPIDQGSNDRLDARFGIEVRDSDNDRRTGTIRARFLDGDSSELSLASNAHQITEQNLGDSAIVINSTTPGENTSVGTVSLTTDSDAVDKVYFDFEQGQVLAGVTHDGLEVRMFEVNGVWEAWSVSGGTEFDDAQTLIFELASPTALDGDLNIGANQTADVSYAITWHSFIDHPTDDSIILTLPLVAEDTDGDQASATVELTVLDGNDPLAAAGALPAAQAEPEDGQSVSFSGSIDVTQGADAISYAVDIEQLSVNLSGILSDGYPLSVIQSGDDFVVLRTLPNNSTETVMTISFDGAGGYSVVLSENLDHRDGQDVQLSFALPIIVSDSDGDSVSVSPTISVDDTTAVAMDDQLGSVVEGEMLSGGSLLANDSFGADSEHLVLTTIRYQNVDYSVAATGDTVITFDEGTLTIDAAGNWQFDANEQVDHAITETLDVLFDYRIEDGDGDGDWGSAAIEVTDDVPMLTVANAIGVEDGANIPIVLDLDLGDADQSESFGDLILSAPPAGTGVFILNDVALLPQLINGEWVVVVPASALLSTVVDGRLIVSTSGLTFDPAENISDFSDDLPAQLSIAIDANQTSDGATTTQTLEDSFTLSVASVADEPMWADTDVTLVEDPGGEGVLLFASDVNSDGIFANLEDTDGSETLSYRIDDIPDGITLFLDGQLVTEGTVLTVEQAQRLTLLSDEHEAGVFTLGITAISTEGGEEAIDTATSEQFANITVNVQPVADTPVIRFVRQGADPLTSTAKSQENALIALAGFLQAQTPDPTESLFIRIEETTPDGVRGEFMLQNGGDLVSLTALQQAGDPLPMGVSFDGTGFVIDASLMDALFYQVAEDRSSVNAEDVQLQFQALGVEHTQDGLAPVVGQEQAWSDETLTLNIEIKGVTDAPELVENADWRNELDEEGNPTGTILTVTNEDEPLIVNPELLSGDTDGSEVLNYLFREIPAGFVIADVDGNPPPVAGFETVEVDGESVQLPIYQLTVEDLANGVYHITPPADFAGEMSFVITTWVTESDGNAASYDIPIVVTVAPVVDTDDQSLSDRQGSEVQIDENGDYVSGGAALRLGDIRAADQDGSEQLVDLALSAPEGFAILYQGNLLTEIGSVVDLLGGSATPAQVQAFIDSGQMILVPVQEEDGQLVIDSDYPTASDDAVQVNLQAWFNDEQNGLTTEGVTPIDINFDVVWRGEVDGDIDSGTGGENTRLQALDADTPVFDGGEFALQSRFEFISTDTDGSEQVVRYEISLPGDDNWLLVNAEGEVIGVPLGGGVWLIEGDDLSNVFVKGLADGTFAIEVKAIVEDMGDREPRTVSFDVVLTGTSGSGTGGGDPVGDLVADPFLSPIDGSEDGVDGDGSVDLVSFAGHVNTNAAGDDNDLVYYQFLLSDLPLGATLSGVVSELWDDDGQVIGYTVAQDDLETVAIALNAHESGEYQIPVTVVITDPATGTTRTDDNGDLPTTILEIQVNPVADGINISSTALGDEALNSDDAVRYNLDLQVQLRDADGSETVTELILQPPAGITLFGPGLTLTAEGYVLSRGEDETDDGYQARIDAIEFHAATGVFGAIDIDVVATTVDTNSLGTDTLTSSNSFTINVAAVNNHAVLDAQPVSGSEDSTLIITGLSAILNDPNETMDLVLEGVPEGSFLSVNGEPLPNNGDGVWQLPSHLLNPDGSFPDIEFIPPADTSGIFDLTLKAISRDPNVDEYEVDTVDFSLTVLPQADELSVTAQESLSGLEGENIEFNFDAFVQDLANQADDFAEIVELVIQIDPTSDPSLIAEDGELPSITLDGVRYPLTLVEGIWQVTIESSPITATQVLDNLVFNSGDGFGSGSLSITATPIDRTAGVAESRGSAVSVDMELVIDPQVDQPDVAVDSAQGEEGTRIALNLSATLVNPDENELQFLLEAVAGGIYVDSEGNPIGELSGDGRWHFTQEEAASLHIEGVTEGSYSIEVTAISVIDDNQLFDTETIDLTVTEPVVTIDAGLDFDEPPQFDLLPDIQLERQAEKIEVDEMLDLGLIDEAMNRDELDALLENIQIEFSDADEQGRGDVIVSLPPEEEGDDREEVVFENVDLGGLSSGSSPGELLDKLYDQLNDIH</sequence>
<comment type="caution">
    <text evidence="1">The sequence shown here is derived from an EMBL/GenBank/DDBJ whole genome shotgun (WGS) entry which is preliminary data.</text>
</comment>
<evidence type="ECO:0000313" key="1">
    <source>
        <dbReference type="EMBL" id="GAA4896358.1"/>
    </source>
</evidence>
<keyword evidence="2" id="KW-1185">Reference proteome</keyword>
<protein>
    <recommendedName>
        <fullName evidence="3">T1SS-143 domain-containing protein</fullName>
    </recommendedName>
</protein>
<dbReference type="Proteomes" id="UP001499988">
    <property type="component" value="Unassembled WGS sequence"/>
</dbReference>
<dbReference type="RefSeq" id="WP_345336458.1">
    <property type="nucleotide sequence ID" value="NZ_BAABJZ010000096.1"/>
</dbReference>
<reference evidence="2" key="1">
    <citation type="journal article" date="2019" name="Int. J. Syst. Evol. Microbiol.">
        <title>The Global Catalogue of Microorganisms (GCM) 10K type strain sequencing project: providing services to taxonomists for standard genome sequencing and annotation.</title>
        <authorList>
            <consortium name="The Broad Institute Genomics Platform"/>
            <consortium name="The Broad Institute Genome Sequencing Center for Infectious Disease"/>
            <person name="Wu L."/>
            <person name="Ma J."/>
        </authorList>
    </citation>
    <scope>NUCLEOTIDE SEQUENCE [LARGE SCALE GENOMIC DNA]</scope>
    <source>
        <strain evidence="2">JCM 18401</strain>
    </source>
</reference>
<evidence type="ECO:0000313" key="2">
    <source>
        <dbReference type="Proteomes" id="UP001499988"/>
    </source>
</evidence>
<evidence type="ECO:0008006" key="3">
    <source>
        <dbReference type="Google" id="ProtNLM"/>
    </source>
</evidence>
<accession>A0ABP9FHQ5</accession>
<organism evidence="1 2">
    <name type="scientific">Ferrimonas pelagia</name>
    <dbReference type="NCBI Taxonomy" id="1177826"/>
    <lineage>
        <taxon>Bacteria</taxon>
        <taxon>Pseudomonadati</taxon>
        <taxon>Pseudomonadota</taxon>
        <taxon>Gammaproteobacteria</taxon>
        <taxon>Alteromonadales</taxon>
        <taxon>Ferrimonadaceae</taxon>
        <taxon>Ferrimonas</taxon>
    </lineage>
</organism>